<protein>
    <submittedName>
        <fullName evidence="1">Uncharacterized protein</fullName>
    </submittedName>
</protein>
<sequence length="44" mass="4841">MPHLLLGIHHEIARYDLPSKVSQCLGHGIELGGAEVKSRDEEFG</sequence>
<dbReference type="AlphaFoldDB" id="A0A2P2QW68"/>
<reference evidence="1" key="1">
    <citation type="submission" date="2018-02" db="EMBL/GenBank/DDBJ databases">
        <title>Rhizophora mucronata_Transcriptome.</title>
        <authorList>
            <person name="Meera S.P."/>
            <person name="Sreeshan A."/>
            <person name="Augustine A."/>
        </authorList>
    </citation>
    <scope>NUCLEOTIDE SEQUENCE</scope>
    <source>
        <tissue evidence="1">Leaf</tissue>
    </source>
</reference>
<proteinExistence type="predicted"/>
<dbReference type="EMBL" id="GGEC01090776">
    <property type="protein sequence ID" value="MBX71260.1"/>
    <property type="molecule type" value="Transcribed_RNA"/>
</dbReference>
<organism evidence="1">
    <name type="scientific">Rhizophora mucronata</name>
    <name type="common">Asiatic mangrove</name>
    <dbReference type="NCBI Taxonomy" id="61149"/>
    <lineage>
        <taxon>Eukaryota</taxon>
        <taxon>Viridiplantae</taxon>
        <taxon>Streptophyta</taxon>
        <taxon>Embryophyta</taxon>
        <taxon>Tracheophyta</taxon>
        <taxon>Spermatophyta</taxon>
        <taxon>Magnoliopsida</taxon>
        <taxon>eudicotyledons</taxon>
        <taxon>Gunneridae</taxon>
        <taxon>Pentapetalae</taxon>
        <taxon>rosids</taxon>
        <taxon>fabids</taxon>
        <taxon>Malpighiales</taxon>
        <taxon>Rhizophoraceae</taxon>
        <taxon>Rhizophora</taxon>
    </lineage>
</organism>
<name>A0A2P2QW68_RHIMU</name>
<accession>A0A2P2QW68</accession>
<evidence type="ECO:0000313" key="1">
    <source>
        <dbReference type="EMBL" id="MBX71260.1"/>
    </source>
</evidence>